<dbReference type="GO" id="GO:0008270">
    <property type="term" value="F:zinc ion binding"/>
    <property type="evidence" value="ECO:0007669"/>
    <property type="project" value="UniProtKB-KW"/>
</dbReference>
<gene>
    <name evidence="5" type="ORF">TNCT_252701</name>
</gene>
<evidence type="ECO:0000256" key="1">
    <source>
        <dbReference type="ARBA" id="ARBA00022723"/>
    </source>
</evidence>
<keyword evidence="1" id="KW-0479">Metal-binding</keyword>
<dbReference type="InterPro" id="IPR013083">
    <property type="entry name" value="Znf_RING/FYVE/PHD"/>
</dbReference>
<feature type="domain" description="Zinc finger PHD-type" evidence="4">
    <location>
        <begin position="84"/>
        <end position="136"/>
    </location>
</feature>
<evidence type="ECO:0000259" key="4">
    <source>
        <dbReference type="SMART" id="SM00249"/>
    </source>
</evidence>
<evidence type="ECO:0000313" key="5">
    <source>
        <dbReference type="EMBL" id="GFQ77141.1"/>
    </source>
</evidence>
<name>A0A8X6FE80_TRICU</name>
<evidence type="ECO:0000256" key="3">
    <source>
        <dbReference type="ARBA" id="ARBA00022833"/>
    </source>
</evidence>
<dbReference type="SUPFAM" id="SSF57903">
    <property type="entry name" value="FYVE/PHD zinc finger"/>
    <property type="match status" value="2"/>
</dbReference>
<protein>
    <recommendedName>
        <fullName evidence="4">Zinc finger PHD-type domain-containing protein</fullName>
    </recommendedName>
</protein>
<proteinExistence type="predicted"/>
<dbReference type="AlphaFoldDB" id="A0A8X6FE80"/>
<dbReference type="OrthoDB" id="10004495at2759"/>
<evidence type="ECO:0000256" key="2">
    <source>
        <dbReference type="ARBA" id="ARBA00022771"/>
    </source>
</evidence>
<dbReference type="InterPro" id="IPR001965">
    <property type="entry name" value="Znf_PHD"/>
</dbReference>
<organism evidence="5 6">
    <name type="scientific">Trichonephila clavata</name>
    <name type="common">Joro spider</name>
    <name type="synonym">Nephila clavata</name>
    <dbReference type="NCBI Taxonomy" id="2740835"/>
    <lineage>
        <taxon>Eukaryota</taxon>
        <taxon>Metazoa</taxon>
        <taxon>Ecdysozoa</taxon>
        <taxon>Arthropoda</taxon>
        <taxon>Chelicerata</taxon>
        <taxon>Arachnida</taxon>
        <taxon>Araneae</taxon>
        <taxon>Araneomorphae</taxon>
        <taxon>Entelegynae</taxon>
        <taxon>Araneoidea</taxon>
        <taxon>Nephilidae</taxon>
        <taxon>Trichonephila</taxon>
    </lineage>
</organism>
<keyword evidence="6" id="KW-1185">Reference proteome</keyword>
<dbReference type="SMART" id="SM00249">
    <property type="entry name" value="PHD"/>
    <property type="match status" value="2"/>
</dbReference>
<dbReference type="InterPro" id="IPR011011">
    <property type="entry name" value="Znf_FYVE_PHD"/>
</dbReference>
<dbReference type="Gene3D" id="3.30.40.10">
    <property type="entry name" value="Zinc/RING finger domain, C3HC4 (zinc finger)"/>
    <property type="match status" value="2"/>
</dbReference>
<keyword evidence="2" id="KW-0863">Zinc-finger</keyword>
<comment type="caution">
    <text evidence="5">The sequence shown here is derived from an EMBL/GenBank/DDBJ whole genome shotgun (WGS) entry which is preliminary data.</text>
</comment>
<dbReference type="Proteomes" id="UP000887116">
    <property type="component" value="Unassembled WGS sequence"/>
</dbReference>
<evidence type="ECO:0000313" key="6">
    <source>
        <dbReference type="Proteomes" id="UP000887116"/>
    </source>
</evidence>
<dbReference type="SUPFAM" id="SSF47769">
    <property type="entry name" value="SAM/Pointed domain"/>
    <property type="match status" value="1"/>
</dbReference>
<keyword evidence="3" id="KW-0862">Zinc</keyword>
<sequence>MIIRSTEMVSMTTQYVCDICSFGNLLGDFKMIWISCKYCPKKAHKTCANFQEENSGEKWFCNRCFNLIHGCKDTTVLSSSTKTACDICSFGNIFDDTEMVPWVFCNSSGCYRKAHIMCANIQIEDSNESWSCTQCPNLINEPKDKTFHVDLELYSEKIVKKETEIIDNIIHAELNIDFEEEINELETTDETFRLNLELDNEGLHDREIIKYSRIRIPQMDYITRNHANLIPRIIDWPAESVYKLLKNFKLEKEALVFLDQNINGTKFLLLTRDEIFKHFGFKLGPALKIWEHLKTLQWKMLSNE</sequence>
<dbReference type="Gene3D" id="1.10.150.50">
    <property type="entry name" value="Transcription Factor, Ets-1"/>
    <property type="match status" value="1"/>
</dbReference>
<dbReference type="InterPro" id="IPR013761">
    <property type="entry name" value="SAM/pointed_sf"/>
</dbReference>
<dbReference type="EMBL" id="BMAO01031717">
    <property type="protein sequence ID" value="GFQ77141.1"/>
    <property type="molecule type" value="Genomic_DNA"/>
</dbReference>
<accession>A0A8X6FE80</accession>
<feature type="domain" description="Zinc finger PHD-type" evidence="4">
    <location>
        <begin position="16"/>
        <end position="65"/>
    </location>
</feature>
<reference evidence="5" key="1">
    <citation type="submission" date="2020-07" db="EMBL/GenBank/DDBJ databases">
        <title>Multicomponent nature underlies the extraordinary mechanical properties of spider dragline silk.</title>
        <authorList>
            <person name="Kono N."/>
            <person name="Nakamura H."/>
            <person name="Mori M."/>
            <person name="Yoshida Y."/>
            <person name="Ohtoshi R."/>
            <person name="Malay A.D."/>
            <person name="Moran D.A.P."/>
            <person name="Tomita M."/>
            <person name="Numata K."/>
            <person name="Arakawa K."/>
        </authorList>
    </citation>
    <scope>NUCLEOTIDE SEQUENCE</scope>
</reference>